<dbReference type="SMART" id="SM00249">
    <property type="entry name" value="PHD"/>
    <property type="match status" value="1"/>
</dbReference>
<dbReference type="InterPro" id="IPR011011">
    <property type="entry name" value="Znf_FYVE_PHD"/>
</dbReference>
<dbReference type="GO" id="GO:0008270">
    <property type="term" value="F:zinc ion binding"/>
    <property type="evidence" value="ECO:0007669"/>
    <property type="project" value="UniProtKB-KW"/>
</dbReference>
<evidence type="ECO:0000313" key="6">
    <source>
        <dbReference type="EMBL" id="CAG9329902.1"/>
    </source>
</evidence>
<dbReference type="InterPro" id="IPR001965">
    <property type="entry name" value="Znf_PHD"/>
</dbReference>
<comment type="caution">
    <text evidence="6">The sequence shown here is derived from an EMBL/GenBank/DDBJ whole genome shotgun (WGS) entry which is preliminary data.</text>
</comment>
<dbReference type="PROSITE" id="PS50016">
    <property type="entry name" value="ZF_PHD_2"/>
    <property type="match status" value="1"/>
</dbReference>
<dbReference type="SUPFAM" id="SSF57903">
    <property type="entry name" value="FYVE/PHD zinc finger"/>
    <property type="match status" value="1"/>
</dbReference>
<keyword evidence="2 4" id="KW-0863">Zinc-finger</keyword>
<evidence type="ECO:0000256" key="2">
    <source>
        <dbReference type="ARBA" id="ARBA00022771"/>
    </source>
</evidence>
<reference evidence="6" key="1">
    <citation type="submission" date="2021-09" db="EMBL/GenBank/DDBJ databases">
        <authorList>
            <consortium name="AG Swart"/>
            <person name="Singh M."/>
            <person name="Singh A."/>
            <person name="Seah K."/>
            <person name="Emmerich C."/>
        </authorList>
    </citation>
    <scope>NUCLEOTIDE SEQUENCE</scope>
    <source>
        <strain evidence="6">ATCC30299</strain>
    </source>
</reference>
<dbReference type="PROSITE" id="PS01359">
    <property type="entry name" value="ZF_PHD_1"/>
    <property type="match status" value="1"/>
</dbReference>
<dbReference type="CDD" id="cd15489">
    <property type="entry name" value="PHD_SF"/>
    <property type="match status" value="1"/>
</dbReference>
<accession>A0AAU9K9Q4</accession>
<evidence type="ECO:0000313" key="7">
    <source>
        <dbReference type="Proteomes" id="UP001162131"/>
    </source>
</evidence>
<dbReference type="SUPFAM" id="SSF54277">
    <property type="entry name" value="CAD &amp; PB1 domains"/>
    <property type="match status" value="1"/>
</dbReference>
<organism evidence="6 7">
    <name type="scientific">Blepharisma stoltei</name>
    <dbReference type="NCBI Taxonomy" id="1481888"/>
    <lineage>
        <taxon>Eukaryota</taxon>
        <taxon>Sar</taxon>
        <taxon>Alveolata</taxon>
        <taxon>Ciliophora</taxon>
        <taxon>Postciliodesmatophora</taxon>
        <taxon>Heterotrichea</taxon>
        <taxon>Heterotrichida</taxon>
        <taxon>Blepharismidae</taxon>
        <taxon>Blepharisma</taxon>
    </lineage>
</organism>
<keyword evidence="3" id="KW-0862">Zinc</keyword>
<proteinExistence type="predicted"/>
<dbReference type="InterPro" id="IPR019787">
    <property type="entry name" value="Znf_PHD-finger"/>
</dbReference>
<keyword evidence="7" id="KW-1185">Reference proteome</keyword>
<evidence type="ECO:0000256" key="4">
    <source>
        <dbReference type="PROSITE-ProRule" id="PRU00146"/>
    </source>
</evidence>
<dbReference type="InterPro" id="IPR013083">
    <property type="entry name" value="Znf_RING/FYVE/PHD"/>
</dbReference>
<feature type="domain" description="PHD-type" evidence="5">
    <location>
        <begin position="150"/>
        <end position="199"/>
    </location>
</feature>
<dbReference type="Proteomes" id="UP001162131">
    <property type="component" value="Unassembled WGS sequence"/>
</dbReference>
<evidence type="ECO:0000256" key="1">
    <source>
        <dbReference type="ARBA" id="ARBA00022723"/>
    </source>
</evidence>
<dbReference type="Gene3D" id="3.30.40.10">
    <property type="entry name" value="Zinc/RING finger domain, C3HC4 (zinc finger)"/>
    <property type="match status" value="1"/>
</dbReference>
<dbReference type="EMBL" id="CAJZBQ010000050">
    <property type="protein sequence ID" value="CAG9329902.1"/>
    <property type="molecule type" value="Genomic_DNA"/>
</dbReference>
<protein>
    <recommendedName>
        <fullName evidence="5">PHD-type domain-containing protein</fullName>
    </recommendedName>
</protein>
<sequence>MNKIFKLQFFDEIRIVNPAPHSIEDLRRKASELFGLSQPVFTYKDQEKQVITVDTPEEYSEIRKIRKKTVNIHAWEKADLKRKRELFRLQFKYMQPMEIMPENNGERTNNYQQGLPRTRATNSSRLNPIKIEDSDEDTNNQANFSVDEAPMKCKECHGEISDENIAVRCVGCNDFYHLECLDYRRQPQGDWYCDPCSELMLNEDEQDMRRRVIIRAKRAQYARK</sequence>
<dbReference type="InterPro" id="IPR019786">
    <property type="entry name" value="Zinc_finger_PHD-type_CS"/>
</dbReference>
<gene>
    <name evidence="6" type="ORF">BSTOLATCC_MIC50018</name>
</gene>
<name>A0AAU9K9Q4_9CILI</name>
<dbReference type="AlphaFoldDB" id="A0AAU9K9Q4"/>
<keyword evidence="1" id="KW-0479">Metal-binding</keyword>
<evidence type="ECO:0000256" key="3">
    <source>
        <dbReference type="ARBA" id="ARBA00022833"/>
    </source>
</evidence>
<evidence type="ECO:0000259" key="5">
    <source>
        <dbReference type="PROSITE" id="PS50016"/>
    </source>
</evidence>